<evidence type="ECO:0000256" key="2">
    <source>
        <dbReference type="ARBA" id="ARBA00023239"/>
    </source>
</evidence>
<reference evidence="4 5" key="1">
    <citation type="submission" date="2017-09" db="EMBL/GenBank/DDBJ databases">
        <title>Depth-based differentiation of microbial function through sediment-hosted aquifers and enrichment of novel symbionts in the deep terrestrial subsurface.</title>
        <authorList>
            <person name="Probst A.J."/>
            <person name="Ladd B."/>
            <person name="Jarett J.K."/>
            <person name="Geller-Mcgrath D.E."/>
            <person name="Sieber C.M."/>
            <person name="Emerson J.B."/>
            <person name="Anantharaman K."/>
            <person name="Thomas B.C."/>
            <person name="Malmstrom R."/>
            <person name="Stieglmeier M."/>
            <person name="Klingl A."/>
            <person name="Woyke T."/>
            <person name="Ryan C.M."/>
            <person name="Banfield J.F."/>
        </authorList>
    </citation>
    <scope>NUCLEOTIDE SEQUENCE [LARGE SCALE GENOMIC DNA]</scope>
    <source>
        <strain evidence="4">CG23_combo_of_CG06-09_8_20_14_all_48_7</strain>
    </source>
</reference>
<feature type="domain" description="Class II aldolase/adducin N-terminal" evidence="3">
    <location>
        <begin position="37"/>
        <end position="225"/>
    </location>
</feature>
<keyword evidence="1" id="KW-0479">Metal-binding</keyword>
<gene>
    <name evidence="4" type="ORF">COX46_01690</name>
</gene>
<dbReference type="Proteomes" id="UP000230392">
    <property type="component" value="Unassembled WGS sequence"/>
</dbReference>
<keyword evidence="2" id="KW-0456">Lyase</keyword>
<dbReference type="GO" id="GO:0016832">
    <property type="term" value="F:aldehyde-lyase activity"/>
    <property type="evidence" value="ECO:0007669"/>
    <property type="project" value="TreeGrafter"/>
</dbReference>
<name>A0A2G9YBC3_9BACT</name>
<dbReference type="GO" id="GO:0019323">
    <property type="term" value="P:pentose catabolic process"/>
    <property type="evidence" value="ECO:0007669"/>
    <property type="project" value="TreeGrafter"/>
</dbReference>
<evidence type="ECO:0000313" key="4">
    <source>
        <dbReference type="EMBL" id="PIP16529.1"/>
    </source>
</evidence>
<dbReference type="SUPFAM" id="SSF53639">
    <property type="entry name" value="AraD/HMP-PK domain-like"/>
    <property type="match status" value="1"/>
</dbReference>
<dbReference type="InterPro" id="IPR050197">
    <property type="entry name" value="Aldolase_class_II_sugar_metab"/>
</dbReference>
<evidence type="ECO:0000313" key="5">
    <source>
        <dbReference type="Proteomes" id="UP000230392"/>
    </source>
</evidence>
<dbReference type="GO" id="GO:0046872">
    <property type="term" value="F:metal ion binding"/>
    <property type="evidence" value="ECO:0007669"/>
    <property type="project" value="UniProtKB-KW"/>
</dbReference>
<dbReference type="EMBL" id="PCRF01000078">
    <property type="protein sequence ID" value="PIP16529.1"/>
    <property type="molecule type" value="Genomic_DNA"/>
</dbReference>
<dbReference type="Gene3D" id="3.40.225.10">
    <property type="entry name" value="Class II aldolase/adducin N-terminal domain"/>
    <property type="match status" value="1"/>
</dbReference>
<proteinExistence type="predicted"/>
<dbReference type="InterPro" id="IPR036409">
    <property type="entry name" value="Aldolase_II/adducin_N_sf"/>
</dbReference>
<dbReference type="InterPro" id="IPR001303">
    <property type="entry name" value="Aldolase_II/adducin_N"/>
</dbReference>
<dbReference type="GO" id="GO:0005829">
    <property type="term" value="C:cytosol"/>
    <property type="evidence" value="ECO:0007669"/>
    <property type="project" value="TreeGrafter"/>
</dbReference>
<dbReference type="AlphaFoldDB" id="A0A2G9YBC3"/>
<protein>
    <recommendedName>
        <fullName evidence="3">Class II aldolase/adducin N-terminal domain-containing protein</fullName>
    </recommendedName>
</protein>
<evidence type="ECO:0000259" key="3">
    <source>
        <dbReference type="SMART" id="SM01007"/>
    </source>
</evidence>
<dbReference type="PANTHER" id="PTHR22789:SF0">
    <property type="entry name" value="3-OXO-TETRONATE 4-PHOSPHATE DECARBOXYLASE-RELATED"/>
    <property type="match status" value="1"/>
</dbReference>
<dbReference type="Pfam" id="PF00596">
    <property type="entry name" value="Aldolase_II"/>
    <property type="match status" value="1"/>
</dbReference>
<sequence>MLKTGIQLLNTRFPLYTCGNDKIRCRGTMTVDNSYQEEVARYVRLTYERRLTPGVGGNMSCKVGDRIYITPALANMRELKAEEVVVVDLGGNPLSKGRPAIETPMHTFIYEKHPDVSAILHVHAPYAVALSFLVDKIDLITVEARYLLGPVPVVPETRPGAIELAKSVSATVKKLPEKITGVDLLGEEVCRAVVIKTHGVVTVGKTLREAFDLAEILEDTCRVAYLRDTWKS</sequence>
<organism evidence="4 5">
    <name type="scientific">bacterium (Candidatus Ratteibacteria) CG23_combo_of_CG06-09_8_20_14_all_48_7</name>
    <dbReference type="NCBI Taxonomy" id="2014292"/>
    <lineage>
        <taxon>Bacteria</taxon>
        <taxon>Candidatus Ratteibacteria</taxon>
    </lineage>
</organism>
<dbReference type="SMART" id="SM01007">
    <property type="entry name" value="Aldolase_II"/>
    <property type="match status" value="1"/>
</dbReference>
<evidence type="ECO:0000256" key="1">
    <source>
        <dbReference type="ARBA" id="ARBA00022723"/>
    </source>
</evidence>
<dbReference type="PANTHER" id="PTHR22789">
    <property type="entry name" value="FUCULOSE PHOSPHATE ALDOLASE"/>
    <property type="match status" value="1"/>
</dbReference>
<accession>A0A2G9YBC3</accession>
<comment type="caution">
    <text evidence="4">The sequence shown here is derived from an EMBL/GenBank/DDBJ whole genome shotgun (WGS) entry which is preliminary data.</text>
</comment>